<protein>
    <submittedName>
        <fullName evidence="2">Uncharacterized protein</fullName>
    </submittedName>
</protein>
<accession>A0AA35UX60</accession>
<dbReference type="EMBL" id="OX465086">
    <property type="protein sequence ID" value="CAI9260450.1"/>
    <property type="molecule type" value="Genomic_DNA"/>
</dbReference>
<keyword evidence="3" id="KW-1185">Reference proteome</keyword>
<evidence type="ECO:0000313" key="3">
    <source>
        <dbReference type="Proteomes" id="UP001177003"/>
    </source>
</evidence>
<sequence>MAGLHKDPEEWFHIEDPEELYEVPLNLAEDPYFLINAPTHPEEHDTEEDPLEDEEEDDPKEEEEMDDEDIPHEAQKTDVDDPTEDEEDRAEEEPAPPTPPVSPPRQHYRPYRLCSKALRFNLEKDPIQHLMSQADWMKDKVGSLESLIIDFGSTSLSHQVEVLEEGKKEDSDVIQNFYHHSSADRTTVNAMSTQAVVAARELYYILDQFEDYVLYMMTHFGKRMPRRKEPRVRPPPTPGTNSRGLPDITQTTEGTPDPVESPKHNKYQYNFPNGSHYDAKYDCTRDCYILGDI</sequence>
<feature type="region of interest" description="Disordered" evidence="1">
    <location>
        <begin position="32"/>
        <end position="108"/>
    </location>
</feature>
<organism evidence="2 3">
    <name type="scientific">Lactuca saligna</name>
    <name type="common">Willowleaf lettuce</name>
    <dbReference type="NCBI Taxonomy" id="75948"/>
    <lineage>
        <taxon>Eukaryota</taxon>
        <taxon>Viridiplantae</taxon>
        <taxon>Streptophyta</taxon>
        <taxon>Embryophyta</taxon>
        <taxon>Tracheophyta</taxon>
        <taxon>Spermatophyta</taxon>
        <taxon>Magnoliopsida</taxon>
        <taxon>eudicotyledons</taxon>
        <taxon>Gunneridae</taxon>
        <taxon>Pentapetalae</taxon>
        <taxon>asterids</taxon>
        <taxon>campanulids</taxon>
        <taxon>Asterales</taxon>
        <taxon>Asteraceae</taxon>
        <taxon>Cichorioideae</taxon>
        <taxon>Cichorieae</taxon>
        <taxon>Lactucinae</taxon>
        <taxon>Lactuca</taxon>
    </lineage>
</organism>
<reference evidence="2" key="1">
    <citation type="submission" date="2023-04" db="EMBL/GenBank/DDBJ databases">
        <authorList>
            <person name="Vijverberg K."/>
            <person name="Xiong W."/>
            <person name="Schranz E."/>
        </authorList>
    </citation>
    <scope>NUCLEOTIDE SEQUENCE</scope>
</reference>
<dbReference type="Proteomes" id="UP001177003">
    <property type="component" value="Chromosome 0"/>
</dbReference>
<evidence type="ECO:0000313" key="2">
    <source>
        <dbReference type="EMBL" id="CAI9260450.1"/>
    </source>
</evidence>
<evidence type="ECO:0000256" key="1">
    <source>
        <dbReference type="SAM" id="MobiDB-lite"/>
    </source>
</evidence>
<proteinExistence type="predicted"/>
<gene>
    <name evidence="2" type="ORF">LSALG_LOCUS1286</name>
</gene>
<feature type="compositionally biased region" description="Acidic residues" evidence="1">
    <location>
        <begin position="80"/>
        <end position="94"/>
    </location>
</feature>
<feature type="region of interest" description="Disordered" evidence="1">
    <location>
        <begin position="224"/>
        <end position="264"/>
    </location>
</feature>
<name>A0AA35UX60_LACSI</name>
<feature type="compositionally biased region" description="Polar residues" evidence="1">
    <location>
        <begin position="239"/>
        <end position="254"/>
    </location>
</feature>
<dbReference type="AlphaFoldDB" id="A0AA35UX60"/>
<feature type="compositionally biased region" description="Acidic residues" evidence="1">
    <location>
        <begin position="44"/>
        <end position="70"/>
    </location>
</feature>